<gene>
    <name evidence="3" type="ORF">TBK1r_04370</name>
</gene>
<feature type="compositionally biased region" description="Low complexity" evidence="1">
    <location>
        <begin position="221"/>
        <end position="233"/>
    </location>
</feature>
<organism evidence="3 4">
    <name type="scientific">Stieleria magnilauensis</name>
    <dbReference type="NCBI Taxonomy" id="2527963"/>
    <lineage>
        <taxon>Bacteria</taxon>
        <taxon>Pseudomonadati</taxon>
        <taxon>Planctomycetota</taxon>
        <taxon>Planctomycetia</taxon>
        <taxon>Pirellulales</taxon>
        <taxon>Pirellulaceae</taxon>
        <taxon>Stieleria</taxon>
    </lineage>
</organism>
<keyword evidence="2" id="KW-1133">Transmembrane helix</keyword>
<feature type="region of interest" description="Disordered" evidence="1">
    <location>
        <begin position="166"/>
        <end position="249"/>
    </location>
</feature>
<accession>A0ABX5XNN3</accession>
<feature type="transmembrane region" description="Helical" evidence="2">
    <location>
        <begin position="142"/>
        <end position="160"/>
    </location>
</feature>
<feature type="region of interest" description="Disordered" evidence="1">
    <location>
        <begin position="262"/>
        <end position="293"/>
    </location>
</feature>
<sequence>MPFSDPADLNALYQEWLEIPAERLPPNHYALLGLADFESDEVLIESAAKSRSAYLHQIAAGPRRKIVQEMLGQVAIARRTLLTADSRSEYDETLRSSAAADAQSGTSAQVPTEPAVSPASETSPEQQPSVSRPRKKPSDWKYHGISVAVLLTIVAIVFWVNRNPGGRRAAEARPSQPESPVRESSLTTTVSDDVADQDDESGSNRQEGTARRTRKASRQAPRSGVSVPRSRSPIAKRRETGSGLGAGLGNEFSEVLSDIAKTPNESATPSDATPRSPNEFQPLGGLSIGPGKQLTESTEALSSLEGLSNVDAFPAQLADRFESEQGLDWFETTDEELRPKTTKDQQTYQLSDKQFKLTAGSAISLKSSLSAGMPAATQVGFEIDGIRIGLRSFKQGVEVFARDRGEESRVDPVNKITTNGKTATLSIYRDVKQPETLQWFVESDDKIQMGTIGVTALGQSPEVGIFLSVANTAAKRPLGLSEFKTRSGQH</sequence>
<feature type="region of interest" description="Disordered" evidence="1">
    <location>
        <begin position="92"/>
        <end position="138"/>
    </location>
</feature>
<keyword evidence="2" id="KW-0472">Membrane</keyword>
<evidence type="ECO:0008006" key="5">
    <source>
        <dbReference type="Google" id="ProtNLM"/>
    </source>
</evidence>
<keyword evidence="2" id="KW-0812">Transmembrane</keyword>
<keyword evidence="4" id="KW-1185">Reference proteome</keyword>
<dbReference type="RefSeq" id="WP_145207307.1">
    <property type="nucleotide sequence ID" value="NZ_CP036432.1"/>
</dbReference>
<feature type="compositionally biased region" description="Polar residues" evidence="1">
    <location>
        <begin position="119"/>
        <end position="130"/>
    </location>
</feature>
<protein>
    <recommendedName>
        <fullName evidence="5">J domain-containing protein</fullName>
    </recommendedName>
</protein>
<dbReference type="EMBL" id="CP036432">
    <property type="protein sequence ID" value="QDV81519.1"/>
    <property type="molecule type" value="Genomic_DNA"/>
</dbReference>
<evidence type="ECO:0000313" key="4">
    <source>
        <dbReference type="Proteomes" id="UP000318081"/>
    </source>
</evidence>
<feature type="compositionally biased region" description="Polar residues" evidence="1">
    <location>
        <begin position="263"/>
        <end position="279"/>
    </location>
</feature>
<dbReference type="Proteomes" id="UP000318081">
    <property type="component" value="Chromosome"/>
</dbReference>
<evidence type="ECO:0000256" key="2">
    <source>
        <dbReference type="SAM" id="Phobius"/>
    </source>
</evidence>
<name>A0ABX5XNN3_9BACT</name>
<proteinExistence type="predicted"/>
<evidence type="ECO:0000256" key="1">
    <source>
        <dbReference type="SAM" id="MobiDB-lite"/>
    </source>
</evidence>
<reference evidence="3 4" key="1">
    <citation type="submission" date="2019-02" db="EMBL/GenBank/DDBJ databases">
        <title>Deep-cultivation of Planctomycetes and their phenomic and genomic characterization uncovers novel biology.</title>
        <authorList>
            <person name="Wiegand S."/>
            <person name="Jogler M."/>
            <person name="Boedeker C."/>
            <person name="Pinto D."/>
            <person name="Vollmers J."/>
            <person name="Rivas-Marin E."/>
            <person name="Kohn T."/>
            <person name="Peeters S.H."/>
            <person name="Heuer A."/>
            <person name="Rast P."/>
            <person name="Oberbeckmann S."/>
            <person name="Bunk B."/>
            <person name="Jeske O."/>
            <person name="Meyerdierks A."/>
            <person name="Storesund J.E."/>
            <person name="Kallscheuer N."/>
            <person name="Luecker S."/>
            <person name="Lage O.M."/>
            <person name="Pohl T."/>
            <person name="Merkel B.J."/>
            <person name="Hornburger P."/>
            <person name="Mueller R.-W."/>
            <person name="Bruemmer F."/>
            <person name="Labrenz M."/>
            <person name="Spormann A.M."/>
            <person name="Op den Camp H."/>
            <person name="Overmann J."/>
            <person name="Amann R."/>
            <person name="Jetten M.S.M."/>
            <person name="Mascher T."/>
            <person name="Medema M.H."/>
            <person name="Devos D.P."/>
            <person name="Kaster A.-K."/>
            <person name="Ovreas L."/>
            <person name="Rohde M."/>
            <person name="Galperin M.Y."/>
            <person name="Jogler C."/>
        </authorList>
    </citation>
    <scope>NUCLEOTIDE SEQUENCE [LARGE SCALE GENOMIC DNA]</scope>
    <source>
        <strain evidence="3 4">TBK1r</strain>
    </source>
</reference>
<feature type="compositionally biased region" description="Polar residues" evidence="1">
    <location>
        <begin position="176"/>
        <end position="191"/>
    </location>
</feature>
<evidence type="ECO:0000313" key="3">
    <source>
        <dbReference type="EMBL" id="QDV81519.1"/>
    </source>
</evidence>